<dbReference type="Proteomes" id="UP000605392">
    <property type="component" value="Unassembled WGS sequence"/>
</dbReference>
<name>A0ACB5PX69_9BACT</name>
<gene>
    <name evidence="1" type="ORF">GCM10011375_40170</name>
</gene>
<evidence type="ECO:0000313" key="1">
    <source>
        <dbReference type="EMBL" id="GGF81166.1"/>
    </source>
</evidence>
<proteinExistence type="predicted"/>
<keyword evidence="2" id="KW-1185">Reference proteome</keyword>
<evidence type="ECO:0000313" key="2">
    <source>
        <dbReference type="Proteomes" id="UP000605392"/>
    </source>
</evidence>
<accession>A0ACB5PX69</accession>
<reference evidence="1 2" key="1">
    <citation type="journal article" date="2019" name="Int. J. Syst. Evol. Microbiol.">
        <title>The Global Catalogue of Microorganisms (GCM) 10K type strain sequencing project: providing services to taxonomists for standard genome sequencing and annotation.</title>
        <authorList>
            <consortium name="The Broad Institute Genomics Platform"/>
            <consortium name="The Broad Institute Genome Sequencing Center for Infectious Disease"/>
            <person name="Wu L."/>
            <person name="Ma J."/>
        </authorList>
    </citation>
    <scope>NUCLEOTIDE SEQUENCE [LARGE SCALE GENOMIC DNA]</scope>
    <source>
        <strain evidence="1 2">CGMCC 1.12720</strain>
    </source>
</reference>
<organism evidence="1 2">
    <name type="scientific">Hymenobacter qilianensis</name>
    <dbReference type="NCBI Taxonomy" id="1385715"/>
    <lineage>
        <taxon>Bacteria</taxon>
        <taxon>Pseudomonadati</taxon>
        <taxon>Bacteroidota</taxon>
        <taxon>Cytophagia</taxon>
        <taxon>Cytophagales</taxon>
        <taxon>Hymenobacteraceae</taxon>
        <taxon>Hymenobacter</taxon>
    </lineage>
</organism>
<sequence>MALGTGLSGCATTRYAATTLTADGVRVALREFVIEGSSPVAYRPFVVVRDEALRFPICVFRFGETDYSALWMQCAHQGAELQASGTALQCPAHGSEFDSRGQVTNGPAAAPLRSFPVRLAGHDLFLDLRAAS</sequence>
<protein>
    <submittedName>
        <fullName evidence="1">Uncharacterized protein</fullName>
    </submittedName>
</protein>
<dbReference type="EMBL" id="BMFN01000007">
    <property type="protein sequence ID" value="GGF81166.1"/>
    <property type="molecule type" value="Genomic_DNA"/>
</dbReference>
<comment type="caution">
    <text evidence="1">The sequence shown here is derived from an EMBL/GenBank/DDBJ whole genome shotgun (WGS) entry which is preliminary data.</text>
</comment>